<comment type="caution">
    <text evidence="1">The sequence shown here is derived from an EMBL/GenBank/DDBJ whole genome shotgun (WGS) entry which is preliminary data.</text>
</comment>
<sequence length="176" mass="19352">MPTGRAKGEIQALTLVQSSSNASVLGFANASTSSLRTTDDFPIPDTPYSLLFGNLGSQLYPWDLETLLVGVSAEIEEEIVAHGRNARLPSEEYSMTLAGLQLWVWKMPWDTDNLAWAHMAIIVRGLVIYIVDGGHNREAFIDLVNHVTGRQIAFGGIRNTQRLLEPTSSTRAVERA</sequence>
<organism evidence="1 2">
    <name type="scientific">Imshaugia aleurites</name>
    <dbReference type="NCBI Taxonomy" id="172621"/>
    <lineage>
        <taxon>Eukaryota</taxon>
        <taxon>Fungi</taxon>
        <taxon>Dikarya</taxon>
        <taxon>Ascomycota</taxon>
        <taxon>Pezizomycotina</taxon>
        <taxon>Lecanoromycetes</taxon>
        <taxon>OSLEUM clade</taxon>
        <taxon>Lecanoromycetidae</taxon>
        <taxon>Lecanorales</taxon>
        <taxon>Lecanorineae</taxon>
        <taxon>Parmeliaceae</taxon>
        <taxon>Imshaugia</taxon>
    </lineage>
</organism>
<dbReference type="AlphaFoldDB" id="A0A8H3GC99"/>
<evidence type="ECO:0000313" key="1">
    <source>
        <dbReference type="EMBL" id="CAF9937326.1"/>
    </source>
</evidence>
<proteinExistence type="predicted"/>
<dbReference type="EMBL" id="CAJPDT010000098">
    <property type="protein sequence ID" value="CAF9937326.1"/>
    <property type="molecule type" value="Genomic_DNA"/>
</dbReference>
<accession>A0A8H3GC99</accession>
<reference evidence="1" key="1">
    <citation type="submission" date="2021-03" db="EMBL/GenBank/DDBJ databases">
        <authorList>
            <person name="Tagirdzhanova G."/>
        </authorList>
    </citation>
    <scope>NUCLEOTIDE SEQUENCE</scope>
</reference>
<dbReference type="OrthoDB" id="10340738at2759"/>
<protein>
    <submittedName>
        <fullName evidence="1">Uncharacterized protein</fullName>
    </submittedName>
</protein>
<evidence type="ECO:0000313" key="2">
    <source>
        <dbReference type="Proteomes" id="UP000664534"/>
    </source>
</evidence>
<keyword evidence="2" id="KW-1185">Reference proteome</keyword>
<name>A0A8H3GC99_9LECA</name>
<dbReference type="Proteomes" id="UP000664534">
    <property type="component" value="Unassembled WGS sequence"/>
</dbReference>
<gene>
    <name evidence="1" type="ORF">IMSHALPRED_011103</name>
</gene>